<evidence type="ECO:0000256" key="1">
    <source>
        <dbReference type="ARBA" id="ARBA00000085"/>
    </source>
</evidence>
<evidence type="ECO:0000256" key="6">
    <source>
        <dbReference type="ARBA" id="ARBA00022777"/>
    </source>
</evidence>
<dbReference type="RefSeq" id="WP_082924216.1">
    <property type="nucleotide sequence ID" value="NZ_BMIO01000006.1"/>
</dbReference>
<dbReference type="SMART" id="SM00387">
    <property type="entry name" value="HATPase_c"/>
    <property type="match status" value="1"/>
</dbReference>
<dbReference type="Gene3D" id="1.10.287.130">
    <property type="match status" value="1"/>
</dbReference>
<dbReference type="EC" id="2.7.13.3" evidence="2"/>
<evidence type="ECO:0000313" key="10">
    <source>
        <dbReference type="EMBL" id="GGD47107.1"/>
    </source>
</evidence>
<dbReference type="PANTHER" id="PTHR43065">
    <property type="entry name" value="SENSOR HISTIDINE KINASE"/>
    <property type="match status" value="1"/>
</dbReference>
<dbReference type="Gene3D" id="3.30.450.20">
    <property type="entry name" value="PAS domain"/>
    <property type="match status" value="1"/>
</dbReference>
<dbReference type="AlphaFoldDB" id="A0A917DKB4"/>
<organism evidence="10 11">
    <name type="scientific">Croceicoccus pelagius</name>
    <dbReference type="NCBI Taxonomy" id="1703341"/>
    <lineage>
        <taxon>Bacteria</taxon>
        <taxon>Pseudomonadati</taxon>
        <taxon>Pseudomonadota</taxon>
        <taxon>Alphaproteobacteria</taxon>
        <taxon>Sphingomonadales</taxon>
        <taxon>Erythrobacteraceae</taxon>
        <taxon>Croceicoccus</taxon>
    </lineage>
</organism>
<keyword evidence="5" id="KW-0547">Nucleotide-binding</keyword>
<dbReference type="PRINTS" id="PR00344">
    <property type="entry name" value="BCTRLSENSOR"/>
</dbReference>
<evidence type="ECO:0000256" key="5">
    <source>
        <dbReference type="ARBA" id="ARBA00022741"/>
    </source>
</evidence>
<reference evidence="10 11" key="1">
    <citation type="journal article" date="2014" name="Int. J. Syst. Evol. Microbiol.">
        <title>Complete genome sequence of Corynebacterium casei LMG S-19264T (=DSM 44701T), isolated from a smear-ripened cheese.</title>
        <authorList>
            <consortium name="US DOE Joint Genome Institute (JGI-PGF)"/>
            <person name="Walter F."/>
            <person name="Albersmeier A."/>
            <person name="Kalinowski J."/>
            <person name="Ruckert C."/>
        </authorList>
    </citation>
    <scope>NUCLEOTIDE SEQUENCE [LARGE SCALE GENOMIC DNA]</scope>
    <source>
        <strain evidence="10 11">CGMCC 1.15358</strain>
    </source>
</reference>
<keyword evidence="8" id="KW-0902">Two-component regulatory system</keyword>
<proteinExistence type="predicted"/>
<evidence type="ECO:0000256" key="4">
    <source>
        <dbReference type="ARBA" id="ARBA00022679"/>
    </source>
</evidence>
<accession>A0A917DKB4</accession>
<comment type="caution">
    <text evidence="10">The sequence shown here is derived from an EMBL/GenBank/DDBJ whole genome shotgun (WGS) entry which is preliminary data.</text>
</comment>
<keyword evidence="6" id="KW-0418">Kinase</keyword>
<dbReference type="OrthoDB" id="9789238at2"/>
<dbReference type="InterPro" id="IPR036890">
    <property type="entry name" value="HATPase_C_sf"/>
</dbReference>
<protein>
    <recommendedName>
        <fullName evidence="2">histidine kinase</fullName>
        <ecNumber evidence="2">2.7.13.3</ecNumber>
    </recommendedName>
</protein>
<dbReference type="GO" id="GO:0000155">
    <property type="term" value="F:phosphorelay sensor kinase activity"/>
    <property type="evidence" value="ECO:0007669"/>
    <property type="project" value="InterPro"/>
</dbReference>
<dbReference type="PANTHER" id="PTHR43065:SF10">
    <property type="entry name" value="PEROXIDE STRESS-ACTIVATED HISTIDINE KINASE MAK3"/>
    <property type="match status" value="1"/>
</dbReference>
<evidence type="ECO:0000313" key="11">
    <source>
        <dbReference type="Proteomes" id="UP000598997"/>
    </source>
</evidence>
<evidence type="ECO:0000256" key="2">
    <source>
        <dbReference type="ARBA" id="ARBA00012438"/>
    </source>
</evidence>
<name>A0A917DKB4_9SPHN</name>
<dbReference type="GO" id="GO:0005524">
    <property type="term" value="F:ATP binding"/>
    <property type="evidence" value="ECO:0007669"/>
    <property type="project" value="UniProtKB-KW"/>
</dbReference>
<dbReference type="Gene3D" id="3.30.565.10">
    <property type="entry name" value="Histidine kinase-like ATPase, C-terminal domain"/>
    <property type="match status" value="1"/>
</dbReference>
<evidence type="ECO:0000256" key="8">
    <source>
        <dbReference type="ARBA" id="ARBA00023012"/>
    </source>
</evidence>
<keyword evidence="4" id="KW-0808">Transferase</keyword>
<dbReference type="PROSITE" id="PS50109">
    <property type="entry name" value="HIS_KIN"/>
    <property type="match status" value="1"/>
</dbReference>
<dbReference type="SMART" id="SM00388">
    <property type="entry name" value="HisKA"/>
    <property type="match status" value="1"/>
</dbReference>
<dbReference type="Pfam" id="PF00512">
    <property type="entry name" value="HisKA"/>
    <property type="match status" value="1"/>
</dbReference>
<dbReference type="InterPro" id="IPR005467">
    <property type="entry name" value="His_kinase_dom"/>
</dbReference>
<dbReference type="Pfam" id="PF02518">
    <property type="entry name" value="HATPase_c"/>
    <property type="match status" value="1"/>
</dbReference>
<dbReference type="Proteomes" id="UP000598997">
    <property type="component" value="Unassembled WGS sequence"/>
</dbReference>
<evidence type="ECO:0000256" key="7">
    <source>
        <dbReference type="ARBA" id="ARBA00022840"/>
    </source>
</evidence>
<dbReference type="InterPro" id="IPR004358">
    <property type="entry name" value="Sig_transdc_His_kin-like_C"/>
</dbReference>
<keyword evidence="3" id="KW-0597">Phosphoprotein</keyword>
<dbReference type="InterPro" id="IPR003594">
    <property type="entry name" value="HATPase_dom"/>
</dbReference>
<keyword evidence="11" id="KW-1185">Reference proteome</keyword>
<keyword evidence="7" id="KW-0067">ATP-binding</keyword>
<dbReference type="InterPro" id="IPR036097">
    <property type="entry name" value="HisK_dim/P_sf"/>
</dbReference>
<dbReference type="EMBL" id="BMIO01000006">
    <property type="protein sequence ID" value="GGD47107.1"/>
    <property type="molecule type" value="Genomic_DNA"/>
</dbReference>
<dbReference type="InterPro" id="IPR003661">
    <property type="entry name" value="HisK_dim/P_dom"/>
</dbReference>
<evidence type="ECO:0000256" key="3">
    <source>
        <dbReference type="ARBA" id="ARBA00022553"/>
    </source>
</evidence>
<dbReference type="SUPFAM" id="SSF55874">
    <property type="entry name" value="ATPase domain of HSP90 chaperone/DNA topoisomerase II/histidine kinase"/>
    <property type="match status" value="1"/>
</dbReference>
<dbReference type="SUPFAM" id="SSF47384">
    <property type="entry name" value="Homodimeric domain of signal transducing histidine kinase"/>
    <property type="match status" value="1"/>
</dbReference>
<gene>
    <name evidence="10" type="primary">ntrB</name>
    <name evidence="10" type="ORF">GCM10010989_21720</name>
</gene>
<comment type="catalytic activity">
    <reaction evidence="1">
        <text>ATP + protein L-histidine = ADP + protein N-phospho-L-histidine.</text>
        <dbReference type="EC" id="2.7.13.3"/>
    </reaction>
</comment>
<feature type="domain" description="Histidine kinase" evidence="9">
    <location>
        <begin position="138"/>
        <end position="359"/>
    </location>
</feature>
<dbReference type="CDD" id="cd00082">
    <property type="entry name" value="HisKA"/>
    <property type="match status" value="1"/>
</dbReference>
<evidence type="ECO:0000259" key="9">
    <source>
        <dbReference type="PROSITE" id="PS50109"/>
    </source>
</evidence>
<sequence length="373" mass="40264">MILSGSNDLPDAASQIASLPQAVILLRPGLRIASVNAAAEQLLGQGARRLSGKALSAVIEFGESRLIEMMRDSDVQISARDIAAKIGKSDAARLNLAIAPVIGHDGWQILTLTAPAELEGLEADESERDNNALRAPEILAHEIKNPLAGIRGAAQLLARKLRAKDRSLAELIADEVDRIAQLIDQMQSLSRRTREPARPINLHVAVRRALQVVEASNPDGVRIVEEFDPSLPEVMANNDALMQVLINLLTNAREACSGSAKPLVTVRTRFASGIALHSQSRLSPLRLPIEIAVSDNGPGIDPAVREHIFEPFVTSKKSGQGLGLALVRKLIRDMDGRISHDRDEIAGITSFRIHLPVAEVLATANHKTEEIES</sequence>